<dbReference type="InterPro" id="IPR024779">
    <property type="entry name" value="2OGFeDO_JBP1/TET_oxygenase_dom"/>
</dbReference>
<evidence type="ECO:0000313" key="8">
    <source>
        <dbReference type="Proteomes" id="UP001385951"/>
    </source>
</evidence>
<protein>
    <recommendedName>
        <fullName evidence="6">2OGFeDO JBP1/TET oxygenase domain-containing protein</fullName>
    </recommendedName>
</protein>
<keyword evidence="8" id="KW-1185">Reference proteome</keyword>
<dbReference type="GO" id="GO:0046872">
    <property type="term" value="F:metal ion binding"/>
    <property type="evidence" value="ECO:0007669"/>
    <property type="project" value="UniProtKB-KW"/>
</dbReference>
<keyword evidence="5" id="KW-0408">Iron</keyword>
<evidence type="ECO:0000256" key="4">
    <source>
        <dbReference type="ARBA" id="ARBA00023002"/>
    </source>
</evidence>
<sequence length="389" mass="44504">MNGDELSSDVADFMRNLFRHHLAVATLHPNPPDAPNLPAEWSQDLIDACQGAVRILIVAFINIKYVSWDFAKYCEDCKNSGLGCGGNVEREQEILHRWPPKYCPTVSVNSARVFADPYGRIIAWILPSIIPSHYQDILHHAVKVLEPSLVKKFHRPAEGGSWRSNAMFFAPDNNFVSSGQINLSAAWFMAGHNGPVHTTPFLQRREGQEFLSIVQNPFAVMTGILAIVHPKQYDMAKEMKESIMMSGQCEKPLEQWPTVFTAISVITNRESPFHRDLQESWEWFDFLLSFGRYEHAPLYLANLGIRVNNPPGTICAFGGRALWHGVRKVMPRITFAFYMRKNILKELDIESAGWMTQREHEEYIGVQRHNLRRYRPKTFHPSNVEKSSL</sequence>
<evidence type="ECO:0000259" key="6">
    <source>
        <dbReference type="Pfam" id="PF12851"/>
    </source>
</evidence>
<dbReference type="AlphaFoldDB" id="A0AAW0FPD1"/>
<gene>
    <name evidence="7" type="ORF">QCA50_015526</name>
</gene>
<reference evidence="7 8" key="1">
    <citation type="submission" date="2022-09" db="EMBL/GenBank/DDBJ databases">
        <authorList>
            <person name="Palmer J.M."/>
        </authorList>
    </citation>
    <scope>NUCLEOTIDE SEQUENCE [LARGE SCALE GENOMIC DNA]</scope>
    <source>
        <strain evidence="7 8">DSM 7382</strain>
    </source>
</reference>
<keyword evidence="2" id="KW-0479">Metal-binding</keyword>
<organism evidence="7 8">
    <name type="scientific">Cerrena zonata</name>
    <dbReference type="NCBI Taxonomy" id="2478898"/>
    <lineage>
        <taxon>Eukaryota</taxon>
        <taxon>Fungi</taxon>
        <taxon>Dikarya</taxon>
        <taxon>Basidiomycota</taxon>
        <taxon>Agaricomycotina</taxon>
        <taxon>Agaricomycetes</taxon>
        <taxon>Polyporales</taxon>
        <taxon>Cerrenaceae</taxon>
        <taxon>Cerrena</taxon>
    </lineage>
</organism>
<name>A0AAW0FPD1_9APHY</name>
<dbReference type="EMBL" id="JASBNA010000041">
    <property type="protein sequence ID" value="KAK7681434.1"/>
    <property type="molecule type" value="Genomic_DNA"/>
</dbReference>
<comment type="cofactor">
    <cofactor evidence="1">
        <name>Fe(2+)</name>
        <dbReference type="ChEBI" id="CHEBI:29033"/>
    </cofactor>
</comment>
<evidence type="ECO:0000256" key="5">
    <source>
        <dbReference type="ARBA" id="ARBA00023004"/>
    </source>
</evidence>
<dbReference type="GO" id="GO:0051213">
    <property type="term" value="F:dioxygenase activity"/>
    <property type="evidence" value="ECO:0007669"/>
    <property type="project" value="UniProtKB-KW"/>
</dbReference>
<proteinExistence type="predicted"/>
<feature type="domain" description="2OGFeDO JBP1/TET oxygenase" evidence="6">
    <location>
        <begin position="185"/>
        <end position="341"/>
    </location>
</feature>
<evidence type="ECO:0000313" key="7">
    <source>
        <dbReference type="EMBL" id="KAK7681434.1"/>
    </source>
</evidence>
<evidence type="ECO:0000256" key="3">
    <source>
        <dbReference type="ARBA" id="ARBA00022964"/>
    </source>
</evidence>
<comment type="caution">
    <text evidence="7">The sequence shown here is derived from an EMBL/GenBank/DDBJ whole genome shotgun (WGS) entry which is preliminary data.</text>
</comment>
<evidence type="ECO:0000256" key="2">
    <source>
        <dbReference type="ARBA" id="ARBA00022723"/>
    </source>
</evidence>
<dbReference type="Gene3D" id="3.60.130.30">
    <property type="match status" value="1"/>
</dbReference>
<keyword evidence="4" id="KW-0560">Oxidoreductase</keyword>
<evidence type="ECO:0000256" key="1">
    <source>
        <dbReference type="ARBA" id="ARBA00001954"/>
    </source>
</evidence>
<accession>A0AAW0FPD1</accession>
<keyword evidence="3" id="KW-0223">Dioxygenase</keyword>
<dbReference type="Proteomes" id="UP001385951">
    <property type="component" value="Unassembled WGS sequence"/>
</dbReference>
<dbReference type="Pfam" id="PF12851">
    <property type="entry name" value="Tet_JBP"/>
    <property type="match status" value="1"/>
</dbReference>